<dbReference type="HOGENOM" id="CLU_036524_2_2_9"/>
<dbReference type="PROSITE" id="PS51831">
    <property type="entry name" value="HD"/>
    <property type="match status" value="1"/>
</dbReference>
<organism evidence="2 3">
    <name type="scientific">Enterococcus dispar ATCC 51266</name>
    <dbReference type="NCBI Taxonomy" id="1139219"/>
    <lineage>
        <taxon>Bacteria</taxon>
        <taxon>Bacillati</taxon>
        <taxon>Bacillota</taxon>
        <taxon>Bacilli</taxon>
        <taxon>Lactobacillales</taxon>
        <taxon>Enterococcaceae</taxon>
        <taxon>Enterococcus</taxon>
    </lineage>
</organism>
<dbReference type="PANTHER" id="PTHR33594">
    <property type="entry name" value="SUPERFAMILY HYDROLASE, PUTATIVE (AFU_ORTHOLOGUE AFUA_1G03035)-RELATED"/>
    <property type="match status" value="1"/>
</dbReference>
<reference evidence="2 3" key="1">
    <citation type="submission" date="2013-03" db="EMBL/GenBank/DDBJ databases">
        <title>The Genome Sequence of Enterococcus dispar ATCC_51266 (Illumina only assembly).</title>
        <authorList>
            <consortium name="The Broad Institute Genomics Platform"/>
            <consortium name="The Broad Institute Genome Sequencing Center for Infectious Disease"/>
            <person name="Earl A."/>
            <person name="Russ C."/>
            <person name="Gilmore M."/>
            <person name="Surin D."/>
            <person name="Walker B."/>
            <person name="Young S."/>
            <person name="Zeng Q."/>
            <person name="Gargeya S."/>
            <person name="Fitzgerald M."/>
            <person name="Haas B."/>
            <person name="Abouelleil A."/>
            <person name="Allen A.W."/>
            <person name="Alvarado L."/>
            <person name="Arachchi H.M."/>
            <person name="Berlin A.M."/>
            <person name="Chapman S.B."/>
            <person name="Gainer-Dewar J."/>
            <person name="Goldberg J."/>
            <person name="Griggs A."/>
            <person name="Gujja S."/>
            <person name="Hansen M."/>
            <person name="Howarth C."/>
            <person name="Imamovic A."/>
            <person name="Ireland A."/>
            <person name="Larimer J."/>
            <person name="McCowan C."/>
            <person name="Murphy C."/>
            <person name="Pearson M."/>
            <person name="Poon T.W."/>
            <person name="Priest M."/>
            <person name="Roberts A."/>
            <person name="Saif S."/>
            <person name="Shea T."/>
            <person name="Sisk P."/>
            <person name="Sykes S."/>
            <person name="Wortman J."/>
            <person name="Nusbaum C."/>
            <person name="Birren B."/>
        </authorList>
    </citation>
    <scope>NUCLEOTIDE SEQUENCE [LARGE SCALE GENOMIC DNA]</scope>
    <source>
        <strain evidence="2 3">ATCC 51266</strain>
    </source>
</reference>
<dbReference type="InterPro" id="IPR003607">
    <property type="entry name" value="HD/PDEase_dom"/>
</dbReference>
<dbReference type="Gene3D" id="1.10.472.50">
    <property type="entry name" value="HD-domain/PDEase-like"/>
    <property type="match status" value="1"/>
</dbReference>
<feature type="domain" description="HD" evidence="1">
    <location>
        <begin position="23"/>
        <end position="127"/>
    </location>
</feature>
<dbReference type="EMBL" id="AHYR01000003">
    <property type="protein sequence ID" value="EOT43427.1"/>
    <property type="molecule type" value="Genomic_DNA"/>
</dbReference>
<name>S1N7S3_9ENTE</name>
<dbReference type="PANTHER" id="PTHR33594:SF1">
    <property type="entry name" value="HD_PDEASE DOMAIN-CONTAINING PROTEIN"/>
    <property type="match status" value="1"/>
</dbReference>
<dbReference type="STRING" id="44009.RV01_GL000092"/>
<dbReference type="eggNOG" id="COG1418">
    <property type="taxonomic scope" value="Bacteria"/>
</dbReference>
<dbReference type="Gene3D" id="1.20.58.1910">
    <property type="match status" value="1"/>
</dbReference>
<dbReference type="RefSeq" id="WP_016171965.1">
    <property type="nucleotide sequence ID" value="NZ_ASWK01000001.1"/>
</dbReference>
<dbReference type="AlphaFoldDB" id="S1N7S3"/>
<evidence type="ECO:0000259" key="1">
    <source>
        <dbReference type="PROSITE" id="PS51831"/>
    </source>
</evidence>
<dbReference type="Proteomes" id="UP000014127">
    <property type="component" value="Unassembled WGS sequence"/>
</dbReference>
<evidence type="ECO:0000313" key="2">
    <source>
        <dbReference type="EMBL" id="EOT43427.1"/>
    </source>
</evidence>
<dbReference type="CDD" id="cd00077">
    <property type="entry name" value="HDc"/>
    <property type="match status" value="1"/>
</dbReference>
<comment type="caution">
    <text evidence="2">The sequence shown here is derived from an EMBL/GenBank/DDBJ whole genome shotgun (WGS) entry which is preliminary data.</text>
</comment>
<dbReference type="InterPro" id="IPR006674">
    <property type="entry name" value="HD_domain"/>
</dbReference>
<sequence length="218" mass="24821">MEKITEIIAFAKNKLQDDLTGHGFDHAKRVATLASQIAEGEKAQVDKIVLLAAAYLHDTIDDKVVADVTVAISELQQFLQEIGLTVQQQEEIIFIITNMSFSNELGKKVALTAAGQIVQDADRLEALGAIGILRTAYFGGSHQHPLHDPTIKPVNLTNKQEYRKASTVINHFYEKLFLLPDKMNTQTAYHEAMRRQKFMEEFLKEFYQEWEPEEFDRL</sequence>
<accession>S1N7S3</accession>
<dbReference type="OrthoDB" id="9797344at2"/>
<dbReference type="SUPFAM" id="SSF109604">
    <property type="entry name" value="HD-domain/PDEase-like"/>
    <property type="match status" value="1"/>
</dbReference>
<keyword evidence="3" id="KW-1185">Reference proteome</keyword>
<dbReference type="Pfam" id="PF01966">
    <property type="entry name" value="HD"/>
    <property type="match status" value="1"/>
</dbReference>
<protein>
    <recommendedName>
        <fullName evidence="1">HD domain-containing protein</fullName>
    </recommendedName>
</protein>
<gene>
    <name evidence="2" type="ORF">OMK_00782</name>
</gene>
<dbReference type="PATRIC" id="fig|1139219.3.peg.749"/>
<evidence type="ECO:0000313" key="3">
    <source>
        <dbReference type="Proteomes" id="UP000014127"/>
    </source>
</evidence>
<dbReference type="SMART" id="SM00471">
    <property type="entry name" value="HDc"/>
    <property type="match status" value="1"/>
</dbReference>
<proteinExistence type="predicted"/>